<evidence type="ECO:0000259" key="7">
    <source>
        <dbReference type="SMART" id="SM00702"/>
    </source>
</evidence>
<evidence type="ECO:0000256" key="3">
    <source>
        <dbReference type="ARBA" id="ARBA00022964"/>
    </source>
</evidence>
<comment type="caution">
    <text evidence="8">The sequence shown here is derived from an EMBL/GenBank/DDBJ whole genome shotgun (WGS) entry which is preliminary data.</text>
</comment>
<dbReference type="GO" id="GO:0005506">
    <property type="term" value="F:iron ion binding"/>
    <property type="evidence" value="ECO:0007669"/>
    <property type="project" value="InterPro"/>
</dbReference>
<dbReference type="AlphaFoldDB" id="A0A9N8E338"/>
<keyword evidence="3" id="KW-0223">Dioxygenase</keyword>
<gene>
    <name evidence="8" type="ORF">SEMRO_477_G150830.1</name>
</gene>
<dbReference type="PANTHER" id="PTHR10869">
    <property type="entry name" value="PROLYL 4-HYDROXYLASE ALPHA SUBUNIT"/>
    <property type="match status" value="1"/>
</dbReference>
<keyword evidence="2" id="KW-0479">Metal-binding</keyword>
<dbReference type="InterPro" id="IPR045054">
    <property type="entry name" value="P4HA-like"/>
</dbReference>
<dbReference type="GO" id="GO:0004656">
    <property type="term" value="F:procollagen-proline 4-dioxygenase activity"/>
    <property type="evidence" value="ECO:0007669"/>
    <property type="project" value="TreeGrafter"/>
</dbReference>
<keyword evidence="6" id="KW-0732">Signal</keyword>
<feature type="domain" description="Prolyl 4-hydroxylase alpha subunit" evidence="7">
    <location>
        <begin position="104"/>
        <end position="343"/>
    </location>
</feature>
<dbReference type="PANTHER" id="PTHR10869:SF246">
    <property type="entry name" value="TRANSMEMBRANE PROLYL 4-HYDROXYLASE"/>
    <property type="match status" value="1"/>
</dbReference>
<evidence type="ECO:0000256" key="6">
    <source>
        <dbReference type="SAM" id="SignalP"/>
    </source>
</evidence>
<evidence type="ECO:0000256" key="1">
    <source>
        <dbReference type="ARBA" id="ARBA00001961"/>
    </source>
</evidence>
<dbReference type="OrthoDB" id="407973at2759"/>
<reference evidence="8" key="1">
    <citation type="submission" date="2020-06" db="EMBL/GenBank/DDBJ databases">
        <authorList>
            <consortium name="Plant Systems Biology data submission"/>
        </authorList>
    </citation>
    <scope>NUCLEOTIDE SEQUENCE</scope>
    <source>
        <strain evidence="8">D6</strain>
    </source>
</reference>
<evidence type="ECO:0000256" key="2">
    <source>
        <dbReference type="ARBA" id="ARBA00022723"/>
    </source>
</evidence>
<dbReference type="GO" id="GO:0005783">
    <property type="term" value="C:endoplasmic reticulum"/>
    <property type="evidence" value="ECO:0007669"/>
    <property type="project" value="TreeGrafter"/>
</dbReference>
<sequence>MIPDNKQTLLTLVLVLLPCAQSFLASTPANRKSSHQRKWRCPTHLESAVMPTSTNAYSYRAPATATTKKNPRYPDYPLDKYMSNPYFQLINAAYPGLQLIQEEPFIFIINDFLTPEECRRLRAKADEGTLRPQIGGGSVLRTSSGVVCTPEEVPSIQDKMMALTGVQDRNQLQYLKVSKYQPGQTFSKHTDAWPTEGAPISRGWVHEEDFFGDERRRFVGCLPALEQPNHNTLLTCFVYLNDVEQGGCTCFPNIGIHTGRYGSNFYTHPSPMDSRQRPDGSAWDWNYRNNPEPLRVAPQEGMAVLHFCSLLPEYGGITDGNTFHIAEPPAEGQDKYISQQFVSSCTSWMLPEDSMPLGRVSWDTI</sequence>
<evidence type="ECO:0000256" key="5">
    <source>
        <dbReference type="ARBA" id="ARBA00023004"/>
    </source>
</evidence>
<proteinExistence type="predicted"/>
<dbReference type="GO" id="GO:0031418">
    <property type="term" value="F:L-ascorbic acid binding"/>
    <property type="evidence" value="ECO:0007669"/>
    <property type="project" value="InterPro"/>
</dbReference>
<evidence type="ECO:0000313" key="9">
    <source>
        <dbReference type="Proteomes" id="UP001153069"/>
    </source>
</evidence>
<dbReference type="Proteomes" id="UP001153069">
    <property type="component" value="Unassembled WGS sequence"/>
</dbReference>
<dbReference type="Gene3D" id="2.60.120.620">
    <property type="entry name" value="q2cbj1_9rhob like domain"/>
    <property type="match status" value="1"/>
</dbReference>
<name>A0A9N8E338_9STRA</name>
<protein>
    <submittedName>
        <fullName evidence="8">Prolyl 4-hydroxylase</fullName>
    </submittedName>
</protein>
<evidence type="ECO:0000313" key="8">
    <source>
        <dbReference type="EMBL" id="CAB9511280.1"/>
    </source>
</evidence>
<dbReference type="EMBL" id="CAICTM010000476">
    <property type="protein sequence ID" value="CAB9511280.1"/>
    <property type="molecule type" value="Genomic_DNA"/>
</dbReference>
<feature type="chain" id="PRO_5040176072" evidence="6">
    <location>
        <begin position="23"/>
        <end position="365"/>
    </location>
</feature>
<dbReference type="SMART" id="SM00702">
    <property type="entry name" value="P4Hc"/>
    <property type="match status" value="1"/>
</dbReference>
<comment type="cofactor">
    <cofactor evidence="1">
        <name>L-ascorbate</name>
        <dbReference type="ChEBI" id="CHEBI:38290"/>
    </cofactor>
</comment>
<evidence type="ECO:0000256" key="4">
    <source>
        <dbReference type="ARBA" id="ARBA00023002"/>
    </source>
</evidence>
<keyword evidence="9" id="KW-1185">Reference proteome</keyword>
<accession>A0A9N8E338</accession>
<feature type="signal peptide" evidence="6">
    <location>
        <begin position="1"/>
        <end position="22"/>
    </location>
</feature>
<keyword evidence="5" id="KW-0408">Iron</keyword>
<keyword evidence="4" id="KW-0560">Oxidoreductase</keyword>
<organism evidence="8 9">
    <name type="scientific">Seminavis robusta</name>
    <dbReference type="NCBI Taxonomy" id="568900"/>
    <lineage>
        <taxon>Eukaryota</taxon>
        <taxon>Sar</taxon>
        <taxon>Stramenopiles</taxon>
        <taxon>Ochrophyta</taxon>
        <taxon>Bacillariophyta</taxon>
        <taxon>Bacillariophyceae</taxon>
        <taxon>Bacillariophycidae</taxon>
        <taxon>Naviculales</taxon>
        <taxon>Naviculaceae</taxon>
        <taxon>Seminavis</taxon>
    </lineage>
</organism>
<dbReference type="InterPro" id="IPR006620">
    <property type="entry name" value="Pro_4_hyd_alph"/>
</dbReference>